<protein>
    <submittedName>
        <fullName evidence="1">Uncharacterized protein</fullName>
    </submittedName>
</protein>
<dbReference type="Proteomes" id="UP000219369">
    <property type="component" value="Unassembled WGS sequence"/>
</dbReference>
<evidence type="ECO:0000313" key="1">
    <source>
        <dbReference type="EMBL" id="SCO92547.1"/>
    </source>
</evidence>
<accession>A0A2H3TVB8</accession>
<dbReference type="EMBL" id="FMJY01000011">
    <property type="protein sequence ID" value="SCO92547.1"/>
    <property type="molecule type" value="Genomic_DNA"/>
</dbReference>
<sequence>MALNANNDSHSKAHVWAFNMDNDDEIFQLKKADDKPTTPWTINH</sequence>
<proteinExistence type="predicted"/>
<organism evidence="1 2">
    <name type="scientific">Fusarium oxysporum</name>
    <name type="common">Fusarium vascular wilt</name>
    <dbReference type="NCBI Taxonomy" id="5507"/>
    <lineage>
        <taxon>Eukaryota</taxon>
        <taxon>Fungi</taxon>
        <taxon>Dikarya</taxon>
        <taxon>Ascomycota</taxon>
        <taxon>Pezizomycotina</taxon>
        <taxon>Sordariomycetes</taxon>
        <taxon>Hypocreomycetidae</taxon>
        <taxon>Hypocreales</taxon>
        <taxon>Nectriaceae</taxon>
        <taxon>Fusarium</taxon>
        <taxon>Fusarium oxysporum species complex</taxon>
    </lineage>
</organism>
<evidence type="ECO:0000313" key="2">
    <source>
        <dbReference type="Proteomes" id="UP000219369"/>
    </source>
</evidence>
<reference evidence="2" key="1">
    <citation type="submission" date="2016-09" db="EMBL/GenBank/DDBJ databases">
        <authorList>
            <person name="Guldener U."/>
        </authorList>
    </citation>
    <scope>NUCLEOTIDE SEQUENCE [LARGE SCALE GENOMIC DNA]</scope>
    <source>
        <strain evidence="2">V64-1</strain>
    </source>
</reference>
<dbReference type="AlphaFoldDB" id="A0A2H3TVB8"/>
<name>A0A2H3TVB8_FUSOX</name>
<gene>
    <name evidence="1" type="ORF">FRV6_16675</name>
</gene>